<dbReference type="Gene3D" id="3.30.470.20">
    <property type="entry name" value="ATP-grasp fold, B domain"/>
    <property type="match status" value="1"/>
</dbReference>
<accession>A0A1R2CKJ4</accession>
<organism evidence="4 5">
    <name type="scientific">Stentor coeruleus</name>
    <dbReference type="NCBI Taxonomy" id="5963"/>
    <lineage>
        <taxon>Eukaryota</taxon>
        <taxon>Sar</taxon>
        <taxon>Alveolata</taxon>
        <taxon>Ciliophora</taxon>
        <taxon>Postciliodesmatophora</taxon>
        <taxon>Heterotrichea</taxon>
        <taxon>Heterotrichida</taxon>
        <taxon>Stentoridae</taxon>
        <taxon>Stentor</taxon>
    </lineage>
</organism>
<name>A0A1R2CKJ4_9CILI</name>
<dbReference type="GO" id="GO:0005524">
    <property type="term" value="F:ATP binding"/>
    <property type="evidence" value="ECO:0007669"/>
    <property type="project" value="UniProtKB-KW"/>
</dbReference>
<dbReference type="PANTHER" id="PTHR12241:SF147">
    <property type="entry name" value="TUBULIN POLYGLUTAMYLASE TTLL7"/>
    <property type="match status" value="1"/>
</dbReference>
<keyword evidence="3" id="KW-0067">ATP-binding</keyword>
<evidence type="ECO:0000313" key="4">
    <source>
        <dbReference type="EMBL" id="OMJ89486.1"/>
    </source>
</evidence>
<dbReference type="AlphaFoldDB" id="A0A1R2CKJ4"/>
<dbReference type="GO" id="GO:0015631">
    <property type="term" value="F:tubulin binding"/>
    <property type="evidence" value="ECO:0007669"/>
    <property type="project" value="TreeGrafter"/>
</dbReference>
<dbReference type="EMBL" id="MPUH01000125">
    <property type="protein sequence ID" value="OMJ89486.1"/>
    <property type="molecule type" value="Genomic_DNA"/>
</dbReference>
<evidence type="ECO:0000256" key="1">
    <source>
        <dbReference type="ARBA" id="ARBA00022598"/>
    </source>
</evidence>
<gene>
    <name evidence="4" type="ORF">SteCoe_8389</name>
</gene>
<dbReference type="OrthoDB" id="202825at2759"/>
<keyword evidence="5" id="KW-1185">Reference proteome</keyword>
<dbReference type="InterPro" id="IPR004344">
    <property type="entry name" value="TTL/TTLL_fam"/>
</dbReference>
<dbReference type="Proteomes" id="UP000187209">
    <property type="component" value="Unassembled WGS sequence"/>
</dbReference>
<dbReference type="SUPFAM" id="SSF56059">
    <property type="entry name" value="Glutathione synthetase ATP-binding domain-like"/>
    <property type="match status" value="1"/>
</dbReference>
<dbReference type="GO" id="GO:0036064">
    <property type="term" value="C:ciliary basal body"/>
    <property type="evidence" value="ECO:0007669"/>
    <property type="project" value="TreeGrafter"/>
</dbReference>
<reference evidence="4 5" key="1">
    <citation type="submission" date="2016-11" db="EMBL/GenBank/DDBJ databases">
        <title>The macronuclear genome of Stentor coeruleus: a giant cell with tiny introns.</title>
        <authorList>
            <person name="Slabodnick M."/>
            <person name="Ruby J.G."/>
            <person name="Reiff S.B."/>
            <person name="Swart E.C."/>
            <person name="Gosai S."/>
            <person name="Prabakaran S."/>
            <person name="Witkowska E."/>
            <person name="Larue G.E."/>
            <person name="Fisher S."/>
            <person name="Freeman R.M."/>
            <person name="Gunawardena J."/>
            <person name="Chu W."/>
            <person name="Stover N.A."/>
            <person name="Gregory B.D."/>
            <person name="Nowacki M."/>
            <person name="Derisi J."/>
            <person name="Roy S.W."/>
            <person name="Marshall W.F."/>
            <person name="Sood P."/>
        </authorList>
    </citation>
    <scope>NUCLEOTIDE SEQUENCE [LARGE SCALE GENOMIC DNA]</scope>
    <source>
        <strain evidence="4">WM001</strain>
    </source>
</reference>
<dbReference type="PROSITE" id="PS51221">
    <property type="entry name" value="TTL"/>
    <property type="match status" value="1"/>
</dbReference>
<evidence type="ECO:0000313" key="5">
    <source>
        <dbReference type="Proteomes" id="UP000187209"/>
    </source>
</evidence>
<keyword evidence="1" id="KW-0436">Ligase</keyword>
<dbReference type="GO" id="GO:0070740">
    <property type="term" value="F:tubulin-glutamic acid ligase activity"/>
    <property type="evidence" value="ECO:0007669"/>
    <property type="project" value="TreeGrafter"/>
</dbReference>
<dbReference type="PANTHER" id="PTHR12241">
    <property type="entry name" value="TUBULIN POLYGLUTAMYLASE"/>
    <property type="match status" value="1"/>
</dbReference>
<evidence type="ECO:0000256" key="3">
    <source>
        <dbReference type="ARBA" id="ARBA00022840"/>
    </source>
</evidence>
<dbReference type="Pfam" id="PF03133">
    <property type="entry name" value="TTL"/>
    <property type="match status" value="1"/>
</dbReference>
<evidence type="ECO:0000256" key="2">
    <source>
        <dbReference type="ARBA" id="ARBA00022741"/>
    </source>
</evidence>
<protein>
    <recommendedName>
        <fullName evidence="6">Tubulin-tyrosine ligase family protein</fullName>
    </recommendedName>
</protein>
<sequence length="507" mass="59767">MKHFQKINHFPGMYAISRKNYLAINLNKLKKLFNEDFNFFPKTWVAPIDTFDLKLYLSNSQNIYFIVKPEASCQGRGIFITRKIDDIDPNRHVVQEYILNPYLIDNLKFDLRIYVLITGCDPLRVFIFKDGLARFATEEYSKPSGNNLTNNFIHLTNYAVNKLNPNFINNIDPNKDNIGHKRSLTYVMKYLESQGIDVEQLQKNIEDSIIKTICCIQPILKHSYNSCQPEDYSNSMCFEVLGFDIILDSNLNHYILEVNHTPSFATDSPLDWEIKQKLIIDTLNLVQASHSAQIKYYKKQKILQYRRKFFGLNEKLTKEQKIEERDNSKVKRDLWESNYLGGYKKIYSGQNSKKYQIYISAADRLWQEYTGIKHKSKRNLTVKKRNLEESCANSSIVELPVIEKPIEHPVFKRLSQPPMKKNRSIAFPNIIYQNIFRRQEKSCDHFPTFADSFLKNTKNSDEMIRKKNKLKNNEKTLPNIKKEYVFKKNVTLKELLMLEDLKFIPRN</sequence>
<comment type="caution">
    <text evidence="4">The sequence shown here is derived from an EMBL/GenBank/DDBJ whole genome shotgun (WGS) entry which is preliminary data.</text>
</comment>
<proteinExistence type="predicted"/>
<dbReference type="GO" id="GO:0000226">
    <property type="term" value="P:microtubule cytoskeleton organization"/>
    <property type="evidence" value="ECO:0007669"/>
    <property type="project" value="TreeGrafter"/>
</dbReference>
<keyword evidence="2" id="KW-0547">Nucleotide-binding</keyword>
<evidence type="ECO:0008006" key="6">
    <source>
        <dbReference type="Google" id="ProtNLM"/>
    </source>
</evidence>